<feature type="binding site" evidence="8">
    <location>
        <position position="296"/>
    </location>
    <ligand>
        <name>Zn(2+)</name>
        <dbReference type="ChEBI" id="CHEBI:29105"/>
        <label>2</label>
    </ligand>
</feature>
<dbReference type="AlphaFoldDB" id="A0A1W7AAJ7"/>
<accession>A0A1W7AAJ7</accession>
<dbReference type="InterPro" id="IPR017850">
    <property type="entry name" value="Alkaline_phosphatase_core_sf"/>
</dbReference>
<feature type="binding site" evidence="8">
    <location>
        <position position="163"/>
    </location>
    <ligand>
        <name>Mg(2+)</name>
        <dbReference type="ChEBI" id="CHEBI:18420"/>
    </ligand>
</feature>
<feature type="binding site" evidence="8">
    <location>
        <position position="429"/>
    </location>
    <ligand>
        <name>Zn(2+)</name>
        <dbReference type="ChEBI" id="CHEBI:29105"/>
        <label>2</label>
    </ligand>
</feature>
<keyword evidence="6 8" id="KW-0460">Magnesium</keyword>
<keyword evidence="2" id="KW-0597">Phosphoprotein</keyword>
<evidence type="ECO:0000256" key="8">
    <source>
        <dbReference type="PIRSR" id="PIRSR601952-2"/>
    </source>
</evidence>
<evidence type="ECO:0000256" key="2">
    <source>
        <dbReference type="ARBA" id="ARBA00022553"/>
    </source>
</evidence>
<dbReference type="Gene3D" id="3.40.720.10">
    <property type="entry name" value="Alkaline Phosphatase, subunit A"/>
    <property type="match status" value="1"/>
</dbReference>
<feature type="binding site" evidence="8">
    <location>
        <position position="334"/>
    </location>
    <ligand>
        <name>Zn(2+)</name>
        <dbReference type="ChEBI" id="CHEBI:29105"/>
        <label>2</label>
    </ligand>
</feature>
<dbReference type="InterPro" id="IPR001952">
    <property type="entry name" value="Alkaline_phosphatase"/>
</dbReference>
<feature type="chain" id="PRO_5012348500" evidence="10">
    <location>
        <begin position="29"/>
        <end position="465"/>
    </location>
</feature>
<dbReference type="RefSeq" id="WP_086042320.1">
    <property type="nucleotide sequence ID" value="NZ_CBCRZA010000006.1"/>
</dbReference>
<keyword evidence="3 8" id="KW-0479">Metal-binding</keyword>
<comment type="similarity">
    <text evidence="1 9">Belongs to the alkaline phosphatase family.</text>
</comment>
<keyword evidence="4 11" id="KW-0378">Hydrolase</keyword>
<feature type="binding site" evidence="8">
    <location>
        <position position="335"/>
    </location>
    <ligand>
        <name>Zn(2+)</name>
        <dbReference type="ChEBI" id="CHEBI:29105"/>
        <label>2</label>
    </ligand>
</feature>
<evidence type="ECO:0000256" key="6">
    <source>
        <dbReference type="ARBA" id="ARBA00022842"/>
    </source>
</evidence>
<dbReference type="PANTHER" id="PTHR11596:SF5">
    <property type="entry name" value="ALKALINE PHOSPHATASE"/>
    <property type="match status" value="1"/>
</dbReference>
<evidence type="ECO:0000313" key="12">
    <source>
        <dbReference type="Proteomes" id="UP000194154"/>
    </source>
</evidence>
<comment type="cofactor">
    <cofactor evidence="8">
        <name>Zn(2+)</name>
        <dbReference type="ChEBI" id="CHEBI:29105"/>
    </cofactor>
    <text evidence="8">Binds 2 Zn(2+) ions.</text>
</comment>
<sequence length="465" mass="51037">MTRFRYITAGTLAVSTILSAIAPTSAFAGGKPLPQNNGVKSEVVQCGNKQTPKNVIFMIGDGMGPSYNSAYRYMEDNKETHELDPVSFDQYLLGAQRTIADDDHENITDSASAATAMSAGTKTYNNAIAVDKQKKEVKTVLEQAKEVGKATGLVATSEITHATPAAFGAHDISRKNMPQIADDYYDEMINGQHKVDILLGGGKEYFERKDRNLVKAFQKDGYRYVTDKASLTKAEQSKNQQILGLFSKGGMPKMIDRDTNMPSLKDMTTTALTKLSSDKDGFFLMVEGSQIDWAGHANDITGAMSEMKDFDLAFQTAIDFAKKDCNTLVIATADHSTGGMSMGQGGEYNFLVDPIKQMKHTPEYLRAELLKKDANIEQIITDNIGFKLEAAELKAIKDAVAAKDDEKIEDAIEATVNKRSFTGWTTDGHTGEDVNVYGYGPGSNAWRGNMDNTDNAKRIFEYFKK</sequence>
<feature type="signal peptide" evidence="10">
    <location>
        <begin position="1"/>
        <end position="28"/>
    </location>
</feature>
<keyword evidence="10" id="KW-0732">Signal</keyword>
<evidence type="ECO:0000256" key="3">
    <source>
        <dbReference type="ARBA" id="ARBA00022723"/>
    </source>
</evidence>
<dbReference type="EC" id="3.1.3.1" evidence="11"/>
<feature type="binding site" evidence="8">
    <location>
        <position position="292"/>
    </location>
    <ligand>
        <name>Zn(2+)</name>
        <dbReference type="ChEBI" id="CHEBI:29105"/>
        <label>2</label>
    </ligand>
</feature>
<keyword evidence="5 8" id="KW-0862">Zinc</keyword>
<evidence type="ECO:0000256" key="7">
    <source>
        <dbReference type="PIRSR" id="PIRSR601952-1"/>
    </source>
</evidence>
<evidence type="ECO:0000256" key="10">
    <source>
        <dbReference type="SAM" id="SignalP"/>
    </source>
</evidence>
<dbReference type="GeneID" id="35295150"/>
<comment type="cofactor">
    <cofactor evidence="8">
        <name>Mg(2+)</name>
        <dbReference type="ChEBI" id="CHEBI:18420"/>
    </cofactor>
    <text evidence="8">Binds 1 Mg(2+) ion.</text>
</comment>
<dbReference type="GO" id="GO:0046872">
    <property type="term" value="F:metal ion binding"/>
    <property type="evidence" value="ECO:0007669"/>
    <property type="project" value="UniProtKB-KW"/>
</dbReference>
<organism evidence="11 12">
    <name type="scientific">Macrococcoides canis</name>
    <dbReference type="NCBI Taxonomy" id="1855823"/>
    <lineage>
        <taxon>Bacteria</taxon>
        <taxon>Bacillati</taxon>
        <taxon>Bacillota</taxon>
        <taxon>Bacilli</taxon>
        <taxon>Bacillales</taxon>
        <taxon>Staphylococcaceae</taxon>
        <taxon>Macrococcoides</taxon>
    </lineage>
</organism>
<evidence type="ECO:0000256" key="9">
    <source>
        <dbReference type="RuleBase" id="RU003946"/>
    </source>
</evidence>
<evidence type="ECO:0000256" key="4">
    <source>
        <dbReference type="ARBA" id="ARBA00022801"/>
    </source>
</evidence>
<dbReference type="PANTHER" id="PTHR11596">
    <property type="entry name" value="ALKALINE PHOSPHATASE"/>
    <property type="match status" value="1"/>
</dbReference>
<dbReference type="PRINTS" id="PR00113">
    <property type="entry name" value="ALKPHPHTASE"/>
</dbReference>
<dbReference type="SMART" id="SM00098">
    <property type="entry name" value="alkPPc"/>
    <property type="match status" value="1"/>
</dbReference>
<dbReference type="InterPro" id="IPR018299">
    <property type="entry name" value="Alkaline_phosphatase_AS"/>
</dbReference>
<dbReference type="KEGG" id="mcak:MCCS_10180"/>
<protein>
    <submittedName>
        <fullName evidence="11">Alkaline phosphatase 3</fullName>
        <ecNumber evidence="11">3.1.3.1</ecNumber>
    </submittedName>
</protein>
<dbReference type="PROSITE" id="PS00123">
    <property type="entry name" value="ALKALINE_PHOSPHATASE"/>
    <property type="match status" value="1"/>
</dbReference>
<dbReference type="CDD" id="cd16012">
    <property type="entry name" value="ALP"/>
    <property type="match status" value="1"/>
</dbReference>
<reference evidence="11 12" key="1">
    <citation type="journal article" date="2017" name="Int. J. Syst. Evol. Microbiol.">
        <title>Macrococcus canis sp. nov., a skin bacterium associated with infections in dogs.</title>
        <authorList>
            <person name="Gobeli Brawand S."/>
            <person name="Cotting K."/>
            <person name="Gomez-Sanz E."/>
            <person name="Collaud A."/>
            <person name="Thomann A."/>
            <person name="Brodard I."/>
            <person name="Rodriguez-Campos S."/>
            <person name="Strauss C."/>
            <person name="Perreten V."/>
        </authorList>
    </citation>
    <scope>NUCLEOTIDE SEQUENCE [LARGE SCALE GENOMIC DNA]</scope>
    <source>
        <strain evidence="11 12">KM45013</strain>
    </source>
</reference>
<dbReference type="Proteomes" id="UP000194154">
    <property type="component" value="Chromosome"/>
</dbReference>
<keyword evidence="12" id="KW-1185">Reference proteome</keyword>
<feature type="binding site" evidence="8">
    <location>
        <position position="287"/>
    </location>
    <ligand>
        <name>Mg(2+)</name>
        <dbReference type="ChEBI" id="CHEBI:18420"/>
    </ligand>
</feature>
<gene>
    <name evidence="11" type="primary">phoB</name>
    <name evidence="11" type="ORF">MCCS_10180</name>
</gene>
<dbReference type="OrthoDB" id="9794455at2"/>
<dbReference type="Gene3D" id="1.10.60.40">
    <property type="match status" value="1"/>
</dbReference>
<dbReference type="STRING" id="1855823.MCCS_10180"/>
<dbReference type="Pfam" id="PF00245">
    <property type="entry name" value="Alk_phosphatase"/>
    <property type="match status" value="1"/>
</dbReference>
<dbReference type="GO" id="GO:0004035">
    <property type="term" value="F:alkaline phosphatase activity"/>
    <property type="evidence" value="ECO:0007669"/>
    <property type="project" value="UniProtKB-EC"/>
</dbReference>
<proteinExistence type="inferred from homology"/>
<evidence type="ECO:0000256" key="1">
    <source>
        <dbReference type="ARBA" id="ARBA00005984"/>
    </source>
</evidence>
<dbReference type="EMBL" id="CP021059">
    <property type="protein sequence ID" value="ARQ06665.1"/>
    <property type="molecule type" value="Genomic_DNA"/>
</dbReference>
<feature type="active site" description="Phosphoserine intermediate" evidence="7">
    <location>
        <position position="110"/>
    </location>
</feature>
<feature type="binding site" evidence="8">
    <location>
        <position position="61"/>
    </location>
    <ligand>
        <name>Mg(2+)</name>
        <dbReference type="ChEBI" id="CHEBI:18420"/>
    </ligand>
</feature>
<evidence type="ECO:0000313" key="11">
    <source>
        <dbReference type="EMBL" id="ARQ06665.1"/>
    </source>
</evidence>
<dbReference type="SUPFAM" id="SSF53649">
    <property type="entry name" value="Alkaline phosphatase-like"/>
    <property type="match status" value="1"/>
</dbReference>
<name>A0A1W7AAJ7_9STAP</name>
<feature type="binding site" evidence="8">
    <location>
        <position position="61"/>
    </location>
    <ligand>
        <name>Zn(2+)</name>
        <dbReference type="ChEBI" id="CHEBI:29105"/>
        <label>2</label>
    </ligand>
</feature>
<feature type="binding site" evidence="8">
    <location>
        <position position="161"/>
    </location>
    <ligand>
        <name>Mg(2+)</name>
        <dbReference type="ChEBI" id="CHEBI:18420"/>
    </ligand>
</feature>
<evidence type="ECO:0000256" key="5">
    <source>
        <dbReference type="ARBA" id="ARBA00022833"/>
    </source>
</evidence>